<dbReference type="EMBL" id="PFAF01000032">
    <property type="protein sequence ID" value="PIR99016.1"/>
    <property type="molecule type" value="Genomic_DNA"/>
</dbReference>
<reference evidence="2" key="1">
    <citation type="submission" date="2017-09" db="EMBL/GenBank/DDBJ databases">
        <title>Depth-based differentiation of microbial function through sediment-hosted aquifers and enrichment of novel symbionts in the deep terrestrial subsurface.</title>
        <authorList>
            <person name="Probst A.J."/>
            <person name="Ladd B."/>
            <person name="Jarett J.K."/>
            <person name="Geller-Mcgrath D.E."/>
            <person name="Sieber C.M.K."/>
            <person name="Emerson J.B."/>
            <person name="Anantharaman K."/>
            <person name="Thomas B.C."/>
            <person name="Malmstrom R."/>
            <person name="Stieglmeier M."/>
            <person name="Klingl A."/>
            <person name="Woyke T."/>
            <person name="Ryan C.M."/>
            <person name="Banfield J.F."/>
        </authorList>
    </citation>
    <scope>NUCLEOTIDE SEQUENCE [LARGE SCALE GENOMIC DNA]</scope>
</reference>
<gene>
    <name evidence="1" type="ORF">COT87_01695</name>
</gene>
<protein>
    <submittedName>
        <fullName evidence="1">Uncharacterized protein</fullName>
    </submittedName>
</protein>
<evidence type="ECO:0000313" key="1">
    <source>
        <dbReference type="EMBL" id="PIR99016.1"/>
    </source>
</evidence>
<organism evidence="1 2">
    <name type="scientific">Candidatus Collierbacteria bacterium CG10_big_fil_rev_8_21_14_0_10_44_9</name>
    <dbReference type="NCBI Taxonomy" id="1974535"/>
    <lineage>
        <taxon>Bacteria</taxon>
        <taxon>Candidatus Collieribacteriota</taxon>
    </lineage>
</organism>
<proteinExistence type="predicted"/>
<dbReference type="Proteomes" id="UP000230796">
    <property type="component" value="Unassembled WGS sequence"/>
</dbReference>
<comment type="caution">
    <text evidence="1">The sequence shown here is derived from an EMBL/GenBank/DDBJ whole genome shotgun (WGS) entry which is preliminary data.</text>
</comment>
<accession>A0A2H0VIV8</accession>
<dbReference type="AlphaFoldDB" id="A0A2H0VIV8"/>
<evidence type="ECO:0000313" key="2">
    <source>
        <dbReference type="Proteomes" id="UP000230796"/>
    </source>
</evidence>
<sequence>MNKKFFLIAAVVTVFILILVLLISPRRSSTPTPNEAKGEVRRTKLIDLSKEKRNQTMIYVESIEGKLPLYLENFETSVGITTSINIYRVGDDEAEIVRLEIYGLSYLNSDSDEKKNPNVTAYKESYTKAMEMLEGQNIDPKKLIFIYGDKEYVRQTTQIWIDQLKLKP</sequence>
<name>A0A2H0VIV8_9BACT</name>